<dbReference type="Pfam" id="PF13350">
    <property type="entry name" value="Y_phosphatase3"/>
    <property type="match status" value="1"/>
</dbReference>
<feature type="signal peptide" evidence="1">
    <location>
        <begin position="1"/>
        <end position="27"/>
    </location>
</feature>
<keyword evidence="1" id="KW-0732">Signal</keyword>
<organism evidence="2 3">
    <name type="scientific">Actinocorallia libanotica</name>
    <dbReference type="NCBI Taxonomy" id="46162"/>
    <lineage>
        <taxon>Bacteria</taxon>
        <taxon>Bacillati</taxon>
        <taxon>Actinomycetota</taxon>
        <taxon>Actinomycetes</taxon>
        <taxon>Streptosporangiales</taxon>
        <taxon>Thermomonosporaceae</taxon>
        <taxon>Actinocorallia</taxon>
    </lineage>
</organism>
<protein>
    <submittedName>
        <fullName evidence="2">Tyrosine-protein phosphatase</fullName>
    </submittedName>
</protein>
<keyword evidence="3" id="KW-1185">Reference proteome</keyword>
<accession>A0ABP4C7V5</accession>
<proteinExistence type="predicted"/>
<dbReference type="InterPro" id="IPR029021">
    <property type="entry name" value="Prot-tyrosine_phosphatase-like"/>
</dbReference>
<name>A0ABP4C7V5_9ACTN</name>
<evidence type="ECO:0000313" key="3">
    <source>
        <dbReference type="Proteomes" id="UP001500665"/>
    </source>
</evidence>
<sequence length="280" mass="30787">MRSGVLALPLVASSLLLASLPAIPASAEPAAEPPRVVHVEGAHNVRDLGGYRGADGKTVRYGRVYRSGGLAKATSEGLALLKKKGVTRVVDFRTRGEIRSEGNYRLPSGVKRQKSPVEFGQLAGILTMPTLSPTATAVRRGYRQLVTDPVARKEFARTFRAVAKADRAVLFHCTAAGKDRTGVMSAILLLAAGVDRSTVYRDYLRSNDELKAYNDEVIAYLKKEDIDPRLVEPALYAQRSYLDAWFSEVKKRYGGFDKFLRKGLGIKPAEKKALRKRLLK</sequence>
<dbReference type="SUPFAM" id="SSF52799">
    <property type="entry name" value="(Phosphotyrosine protein) phosphatases II"/>
    <property type="match status" value="1"/>
</dbReference>
<gene>
    <name evidence="2" type="ORF">GCM10009550_52620</name>
</gene>
<comment type="caution">
    <text evidence="2">The sequence shown here is derived from an EMBL/GenBank/DDBJ whole genome shotgun (WGS) entry which is preliminary data.</text>
</comment>
<evidence type="ECO:0000313" key="2">
    <source>
        <dbReference type="EMBL" id="GAA0960877.1"/>
    </source>
</evidence>
<dbReference type="Gene3D" id="3.90.190.10">
    <property type="entry name" value="Protein tyrosine phosphatase superfamily"/>
    <property type="match status" value="1"/>
</dbReference>
<evidence type="ECO:0000256" key="1">
    <source>
        <dbReference type="SAM" id="SignalP"/>
    </source>
</evidence>
<dbReference type="RefSeq" id="WP_344243640.1">
    <property type="nucleotide sequence ID" value="NZ_BAAAHH010000025.1"/>
</dbReference>
<dbReference type="InterPro" id="IPR026893">
    <property type="entry name" value="Tyr/Ser_Pase_IphP-type"/>
</dbReference>
<dbReference type="Proteomes" id="UP001500665">
    <property type="component" value="Unassembled WGS sequence"/>
</dbReference>
<dbReference type="EMBL" id="BAAAHH010000025">
    <property type="protein sequence ID" value="GAA0960877.1"/>
    <property type="molecule type" value="Genomic_DNA"/>
</dbReference>
<reference evidence="3" key="1">
    <citation type="journal article" date="2019" name="Int. J. Syst. Evol. Microbiol.">
        <title>The Global Catalogue of Microorganisms (GCM) 10K type strain sequencing project: providing services to taxonomists for standard genome sequencing and annotation.</title>
        <authorList>
            <consortium name="The Broad Institute Genomics Platform"/>
            <consortium name="The Broad Institute Genome Sequencing Center for Infectious Disease"/>
            <person name="Wu L."/>
            <person name="Ma J."/>
        </authorList>
    </citation>
    <scope>NUCLEOTIDE SEQUENCE [LARGE SCALE GENOMIC DNA]</scope>
    <source>
        <strain evidence="3">JCM 10696</strain>
    </source>
</reference>
<feature type="chain" id="PRO_5045431289" evidence="1">
    <location>
        <begin position="28"/>
        <end position="280"/>
    </location>
</feature>